<name>W5W6L5_9PSEU</name>
<organism evidence="6 7">
    <name type="scientific">Kutzneria albida DSM 43870</name>
    <dbReference type="NCBI Taxonomy" id="1449976"/>
    <lineage>
        <taxon>Bacteria</taxon>
        <taxon>Bacillati</taxon>
        <taxon>Actinomycetota</taxon>
        <taxon>Actinomycetes</taxon>
        <taxon>Pseudonocardiales</taxon>
        <taxon>Pseudonocardiaceae</taxon>
        <taxon>Kutzneria</taxon>
    </lineage>
</organism>
<dbReference type="InterPro" id="IPR050109">
    <property type="entry name" value="HTH-type_TetR-like_transc_reg"/>
</dbReference>
<dbReference type="Proteomes" id="UP000019225">
    <property type="component" value="Chromosome"/>
</dbReference>
<dbReference type="eggNOG" id="COG1309">
    <property type="taxonomic scope" value="Bacteria"/>
</dbReference>
<dbReference type="PRINTS" id="PR00455">
    <property type="entry name" value="HTHTETR"/>
</dbReference>
<evidence type="ECO:0000313" key="7">
    <source>
        <dbReference type="Proteomes" id="UP000019225"/>
    </source>
</evidence>
<dbReference type="Pfam" id="PF00440">
    <property type="entry name" value="TetR_N"/>
    <property type="match status" value="2"/>
</dbReference>
<accession>W5W6L5</accession>
<reference evidence="6 7" key="1">
    <citation type="journal article" date="2014" name="BMC Genomics">
        <title>Complete genome sequence of producer of the glycopeptide antibiotic Aculeximycin Kutzneria albida DSM 43870T, a representative of minor genus of Pseudonocardiaceae.</title>
        <authorList>
            <person name="Rebets Y."/>
            <person name="Tokovenko B."/>
            <person name="Lushchyk I."/>
            <person name="Ruckert C."/>
            <person name="Zaburannyi N."/>
            <person name="Bechthold A."/>
            <person name="Kalinowski J."/>
            <person name="Luzhetskyy A."/>
        </authorList>
    </citation>
    <scope>NUCLEOTIDE SEQUENCE [LARGE SCALE GENOMIC DNA]</scope>
    <source>
        <strain evidence="6">DSM 43870</strain>
    </source>
</reference>
<keyword evidence="7" id="KW-1185">Reference proteome</keyword>
<keyword evidence="1" id="KW-0805">Transcription regulation</keyword>
<sequence>MCFHEVGYHNVSMADIAGAVGITAGALYRHFRDKQSLLDSAVSDSFERLYAVTSAGGGLDAMLTRLAEGTVHGRELGLLWEREARHLPAANQQVLRRRFREVNQRLAEGIGEHRAELSAADADLLGWAVLCALGSTAHHTVELDVPVLVAMTSAICAVRLPDAGEAATPPGDTAGLAPVSRREALLAAATRLFGEHGYQSVSMAEIGAAAAIAGPSVYNHFASKTEILLAALNRGTEALWLDLHEVLRVATSHGHALDLLVDGHVRFALRHRQLMGALVTEIGNLPLAERNQVRMAQRELITEWVSLLRAHRPELSQRDAHLRVRGALIVIADVARTPHLVRGPAVAGRLGAVARALLFT</sequence>
<dbReference type="HOGENOM" id="CLU_055812_0_0_11"/>
<dbReference type="EMBL" id="CP007155">
    <property type="protein sequence ID" value="AHH96547.1"/>
    <property type="molecule type" value="Genomic_DNA"/>
</dbReference>
<keyword evidence="3" id="KW-0804">Transcription</keyword>
<dbReference type="GO" id="GO:0003700">
    <property type="term" value="F:DNA-binding transcription factor activity"/>
    <property type="evidence" value="ECO:0007669"/>
    <property type="project" value="TreeGrafter"/>
</dbReference>
<gene>
    <name evidence="6" type="ORF">KALB_3180</name>
</gene>
<dbReference type="GO" id="GO:0000976">
    <property type="term" value="F:transcription cis-regulatory region binding"/>
    <property type="evidence" value="ECO:0007669"/>
    <property type="project" value="TreeGrafter"/>
</dbReference>
<evidence type="ECO:0000256" key="1">
    <source>
        <dbReference type="ARBA" id="ARBA00023015"/>
    </source>
</evidence>
<dbReference type="InterPro" id="IPR023772">
    <property type="entry name" value="DNA-bd_HTH_TetR-type_CS"/>
</dbReference>
<evidence type="ECO:0000256" key="3">
    <source>
        <dbReference type="ARBA" id="ARBA00023163"/>
    </source>
</evidence>
<dbReference type="PATRIC" id="fig|1449976.3.peg.3193"/>
<dbReference type="AlphaFoldDB" id="W5W6L5"/>
<evidence type="ECO:0000259" key="5">
    <source>
        <dbReference type="PROSITE" id="PS50977"/>
    </source>
</evidence>
<keyword evidence="2 4" id="KW-0238">DNA-binding</keyword>
<feature type="domain" description="HTH tetR-type" evidence="5">
    <location>
        <begin position="1"/>
        <end position="49"/>
    </location>
</feature>
<feature type="DNA-binding region" description="H-T-H motif" evidence="4">
    <location>
        <begin position="12"/>
        <end position="31"/>
    </location>
</feature>
<dbReference type="PANTHER" id="PTHR30055:SF234">
    <property type="entry name" value="HTH-TYPE TRANSCRIPTIONAL REGULATOR BETI"/>
    <property type="match status" value="1"/>
</dbReference>
<dbReference type="STRING" id="1449976.KALB_3180"/>
<feature type="domain" description="HTH tetR-type" evidence="5">
    <location>
        <begin position="179"/>
        <end position="239"/>
    </location>
</feature>
<dbReference type="KEGG" id="kal:KALB_3180"/>
<dbReference type="PROSITE" id="PS50977">
    <property type="entry name" value="HTH_TETR_2"/>
    <property type="match status" value="2"/>
</dbReference>
<dbReference type="InterPro" id="IPR001647">
    <property type="entry name" value="HTH_TetR"/>
</dbReference>
<dbReference type="PROSITE" id="PS01081">
    <property type="entry name" value="HTH_TETR_1"/>
    <property type="match status" value="2"/>
</dbReference>
<proteinExistence type="predicted"/>
<evidence type="ECO:0000256" key="2">
    <source>
        <dbReference type="ARBA" id="ARBA00023125"/>
    </source>
</evidence>
<evidence type="ECO:0000256" key="4">
    <source>
        <dbReference type="PROSITE-ProRule" id="PRU00335"/>
    </source>
</evidence>
<dbReference type="PANTHER" id="PTHR30055">
    <property type="entry name" value="HTH-TYPE TRANSCRIPTIONAL REGULATOR RUTR"/>
    <property type="match status" value="1"/>
</dbReference>
<dbReference type="Gene3D" id="1.10.10.60">
    <property type="entry name" value="Homeodomain-like"/>
    <property type="match status" value="2"/>
</dbReference>
<dbReference type="InterPro" id="IPR009057">
    <property type="entry name" value="Homeodomain-like_sf"/>
</dbReference>
<feature type="DNA-binding region" description="H-T-H motif" evidence="4">
    <location>
        <begin position="202"/>
        <end position="221"/>
    </location>
</feature>
<protein>
    <submittedName>
        <fullName evidence="6">Transcription regulator, TetR family</fullName>
    </submittedName>
</protein>
<dbReference type="Gene3D" id="1.10.357.10">
    <property type="entry name" value="Tetracycline Repressor, domain 2"/>
    <property type="match status" value="2"/>
</dbReference>
<dbReference type="SUPFAM" id="SSF46689">
    <property type="entry name" value="Homeodomain-like"/>
    <property type="match status" value="2"/>
</dbReference>
<evidence type="ECO:0000313" key="6">
    <source>
        <dbReference type="EMBL" id="AHH96547.1"/>
    </source>
</evidence>